<dbReference type="NCBIfam" id="TIGR04390">
    <property type="entry name" value="OMP_YaiO_dom"/>
    <property type="match status" value="1"/>
</dbReference>
<evidence type="ECO:0000256" key="2">
    <source>
        <dbReference type="SAM" id="SignalP"/>
    </source>
</evidence>
<feature type="repeat" description="TPR" evidence="1">
    <location>
        <begin position="57"/>
        <end position="90"/>
    </location>
</feature>
<name>A0A142W3F3_9SPHN</name>
<keyword evidence="1" id="KW-0802">TPR repeat</keyword>
<dbReference type="InterPro" id="IPR019734">
    <property type="entry name" value="TPR_rpt"/>
</dbReference>
<evidence type="ECO:0000259" key="3">
    <source>
        <dbReference type="Pfam" id="PF19413"/>
    </source>
</evidence>
<keyword evidence="2" id="KW-0732">Signal</keyword>
<dbReference type="InterPro" id="IPR011990">
    <property type="entry name" value="TPR-like_helical_dom_sf"/>
</dbReference>
<dbReference type="Pfam" id="PF14559">
    <property type="entry name" value="TPR_19"/>
    <property type="match status" value="1"/>
</dbReference>
<feature type="domain" description="YaiO beta-barrel" evidence="3">
    <location>
        <begin position="141"/>
        <end position="290"/>
    </location>
</feature>
<proteinExistence type="predicted"/>
<dbReference type="Proteomes" id="UP000076234">
    <property type="component" value="Chromosome"/>
</dbReference>
<dbReference type="SUPFAM" id="SSF48452">
    <property type="entry name" value="TPR-like"/>
    <property type="match status" value="1"/>
</dbReference>
<reference evidence="4 5" key="2">
    <citation type="journal article" date="2016" name="Genome Announc.">
        <title>Complete Genome Sequence of Sphingopyxis terrae Strain 203-1 (NBRC 111660), a Polyethylene Glycol Degrader.</title>
        <authorList>
            <person name="Ohtsubo Y."/>
            <person name="Nonoyama S."/>
            <person name="Nagata Y."/>
            <person name="Numata M."/>
            <person name="Tsuchikane K."/>
            <person name="Hosoyama A."/>
            <person name="Yamazoe A."/>
            <person name="Tsuda M."/>
            <person name="Fujita N."/>
            <person name="Kawai F."/>
        </authorList>
    </citation>
    <scope>NUCLEOTIDE SEQUENCE [LARGE SCALE GENOMIC DNA]</scope>
    <source>
        <strain evidence="4 5">203-1</strain>
    </source>
</reference>
<dbReference type="EMBL" id="CP013342">
    <property type="protein sequence ID" value="AMU96600.1"/>
    <property type="molecule type" value="Genomic_DNA"/>
</dbReference>
<dbReference type="AlphaFoldDB" id="A0A142W3F3"/>
<protein>
    <recommendedName>
        <fullName evidence="3">YaiO beta-barrel domain-containing protein</fullName>
    </recommendedName>
</protein>
<gene>
    <name evidence="4" type="ORF">AOA14_18540</name>
</gene>
<dbReference type="Pfam" id="PF19413">
    <property type="entry name" value="YaiO"/>
    <property type="match status" value="1"/>
</dbReference>
<dbReference type="RefSeq" id="WP_062902866.1">
    <property type="nucleotide sequence ID" value="NZ_CP013342.1"/>
</dbReference>
<reference evidence="5" key="1">
    <citation type="submission" date="2015-11" db="EMBL/GenBank/DDBJ databases">
        <title>Complete genome sequence of a polyethylene glycol-degrading strain Sphingopyxis terrae strain 203-1 (NBRC 15098).</title>
        <authorList>
            <person name="Yoshiyuki O."/>
            <person name="Shouta N."/>
            <person name="Nagata Y."/>
            <person name="Numata M."/>
            <person name="Tsuchikane K."/>
            <person name="Hosoyama A."/>
            <person name="Yamazoe A."/>
            <person name="Tsuda M."/>
            <person name="Fujita N."/>
            <person name="Kawai F."/>
        </authorList>
    </citation>
    <scope>NUCLEOTIDE SEQUENCE [LARGE SCALE GENOMIC DNA]</scope>
    <source>
        <strain evidence="5">203-1</strain>
    </source>
</reference>
<evidence type="ECO:0000256" key="1">
    <source>
        <dbReference type="PROSITE-ProRule" id="PRU00339"/>
    </source>
</evidence>
<feature type="signal peptide" evidence="2">
    <location>
        <begin position="1"/>
        <end position="19"/>
    </location>
</feature>
<feature type="chain" id="PRO_5007502704" description="YaiO beta-barrel domain-containing protein" evidence="2">
    <location>
        <begin position="20"/>
        <end position="364"/>
    </location>
</feature>
<dbReference type="STRING" id="1219058.AOA14_18540"/>
<dbReference type="Gene3D" id="1.25.40.10">
    <property type="entry name" value="Tetratricopeptide repeat domain"/>
    <property type="match status" value="1"/>
</dbReference>
<organism evidence="4 5">
    <name type="scientific">Sphingopyxis terrae subsp. terrae NBRC 15098</name>
    <dbReference type="NCBI Taxonomy" id="1219058"/>
    <lineage>
        <taxon>Bacteria</taxon>
        <taxon>Pseudomonadati</taxon>
        <taxon>Pseudomonadota</taxon>
        <taxon>Alphaproteobacteria</taxon>
        <taxon>Sphingomonadales</taxon>
        <taxon>Sphingomonadaceae</taxon>
        <taxon>Sphingopyxis</taxon>
    </lineage>
</organism>
<dbReference type="SMART" id="SM00028">
    <property type="entry name" value="TPR"/>
    <property type="match status" value="1"/>
</dbReference>
<dbReference type="PROSITE" id="PS50005">
    <property type="entry name" value="TPR"/>
    <property type="match status" value="1"/>
</dbReference>
<dbReference type="InterPro" id="IPR030887">
    <property type="entry name" value="Beta-barrel_YaiO"/>
</dbReference>
<accession>A0A142W3F3</accession>
<dbReference type="KEGG" id="ster:AOA14_18540"/>
<evidence type="ECO:0000313" key="4">
    <source>
        <dbReference type="EMBL" id="AMU96600.1"/>
    </source>
</evidence>
<evidence type="ECO:0000313" key="5">
    <source>
        <dbReference type="Proteomes" id="UP000076234"/>
    </source>
</evidence>
<sequence>MTRIYFFALALCCTTAAQAQDARSTDYDMAVEARLAGDAARAAALLEPLIAANPRNSDAQVQLGLARMALGELDAAEAAFRAALTVAPGYTDAHVGLARVAQRRGDRAAALRALDAAGVQSAEIAELRNQLADASSGPRWQIDVDAAYSWLDGPQPDWRELAFQLRRSEGRAAIGARIEYARRFARADVYGEAQVDYRLSEAARLYARLGGTPNADFRPEWQLGLGGSLRVNGGPDATILTLDGRQARFAVGDVQSLTPGIEQYLGGRVWLTGRWINLFDERGTHRSGFLVRGDVQASEPLRLFAGYSDAPDTDEGVVVDVRSLFGGVSLDLGRDYALRFAVAHDDRETGADRTQLTVGFGLRF</sequence>